<dbReference type="EMBL" id="QTJU01000001">
    <property type="protein sequence ID" value="RFM30025.1"/>
    <property type="molecule type" value="Genomic_DNA"/>
</dbReference>
<sequence length="328" mass="37161">MHELIVMPQFADVIDGETGSVVIPSPEEGDWQIMDDVVHSRPIMDLFGGQNILKRRDATCKLIYSPVGRLGARYITTEKLYAATEDCQEEFYQGAFEDYEQENFDIFGEKVLPMLEKGVASDIYTNKYFGDITRQSDVNGMWSWNKFDGIFTKYAKYIADGTIPASQTFTIPSGELTAQQAHDQLMTAYDAQDSLLYNFDDDLKAFYVDKKLADKYYEWLLATGFVGVVEKQTGLPAKMYFKGIEIKWKKWNGVLAAMNGGTVEHAVILTLRGNWLYAADSKYGGGPRRNEAIRVWWSDDDNVWKRQIHLKAGTEIAAPQHSVVGLSF</sequence>
<comment type="caution">
    <text evidence="1">The sequence shown here is derived from an EMBL/GenBank/DDBJ whole genome shotgun (WGS) entry which is preliminary data.</text>
</comment>
<organism evidence="1 2">
    <name type="scientific">Deminuibacter soli</name>
    <dbReference type="NCBI Taxonomy" id="2291815"/>
    <lineage>
        <taxon>Bacteria</taxon>
        <taxon>Pseudomonadati</taxon>
        <taxon>Bacteroidota</taxon>
        <taxon>Chitinophagia</taxon>
        <taxon>Chitinophagales</taxon>
        <taxon>Chitinophagaceae</taxon>
        <taxon>Deminuibacter</taxon>
    </lineage>
</organism>
<gene>
    <name evidence="1" type="ORF">DXN05_03370</name>
</gene>
<keyword evidence="2" id="KW-1185">Reference proteome</keyword>
<reference evidence="1 2" key="1">
    <citation type="submission" date="2018-08" db="EMBL/GenBank/DDBJ databases">
        <title>Chitinophagaceae sp. K23C18032701, a novel bacterium isolated from forest soil.</title>
        <authorList>
            <person name="Wang C."/>
        </authorList>
    </citation>
    <scope>NUCLEOTIDE SEQUENCE [LARGE SCALE GENOMIC DNA]</scope>
    <source>
        <strain evidence="1 2">K23C18032701</strain>
    </source>
</reference>
<accession>A0A3E1NQ17</accession>
<evidence type="ECO:0000313" key="2">
    <source>
        <dbReference type="Proteomes" id="UP000261284"/>
    </source>
</evidence>
<dbReference type="Proteomes" id="UP000261284">
    <property type="component" value="Unassembled WGS sequence"/>
</dbReference>
<proteinExistence type="predicted"/>
<evidence type="ECO:0000313" key="1">
    <source>
        <dbReference type="EMBL" id="RFM30025.1"/>
    </source>
</evidence>
<name>A0A3E1NQ17_9BACT</name>
<protein>
    <submittedName>
        <fullName evidence="1">Uncharacterized protein</fullName>
    </submittedName>
</protein>
<dbReference type="AlphaFoldDB" id="A0A3E1NQ17"/>